<dbReference type="InterPro" id="IPR003698">
    <property type="entry name" value="Lipoyl_synth"/>
</dbReference>
<dbReference type="Proteomes" id="UP000004221">
    <property type="component" value="Unassembled WGS sequence"/>
</dbReference>
<keyword evidence="5 9" id="KW-0479">Metal-binding</keyword>
<dbReference type="InterPro" id="IPR006638">
    <property type="entry name" value="Elp3/MiaA/NifB-like_rSAM"/>
</dbReference>
<evidence type="ECO:0000256" key="4">
    <source>
        <dbReference type="ARBA" id="ARBA00022691"/>
    </source>
</evidence>
<evidence type="ECO:0000256" key="6">
    <source>
        <dbReference type="ARBA" id="ARBA00023004"/>
    </source>
</evidence>
<dbReference type="AlphaFoldDB" id="I4EKY1"/>
<dbReference type="Pfam" id="PF04055">
    <property type="entry name" value="Radical_SAM"/>
    <property type="match status" value="1"/>
</dbReference>
<feature type="binding site" evidence="9">
    <location>
        <position position="49"/>
    </location>
    <ligand>
        <name>[4Fe-4S] cluster</name>
        <dbReference type="ChEBI" id="CHEBI:49883"/>
        <label>1</label>
    </ligand>
</feature>
<feature type="binding site" evidence="9">
    <location>
        <position position="44"/>
    </location>
    <ligand>
        <name>[4Fe-4S] cluster</name>
        <dbReference type="ChEBI" id="CHEBI:49883"/>
        <label>1</label>
    </ligand>
</feature>
<evidence type="ECO:0000256" key="8">
    <source>
        <dbReference type="ARBA" id="ARBA00047326"/>
    </source>
</evidence>
<feature type="binding site" evidence="9">
    <location>
        <position position="74"/>
    </location>
    <ligand>
        <name>[4Fe-4S] cluster</name>
        <dbReference type="ChEBI" id="CHEBI:49883"/>
        <label>2</label>
        <note>4Fe-4S-S-AdoMet</note>
    </ligand>
</feature>
<comment type="catalytic activity">
    <reaction evidence="8 9">
        <text>[[Fe-S] cluster scaffold protein carrying a second [4Fe-4S](2+) cluster] + N(6)-octanoyl-L-lysyl-[protein] + 2 oxidized [2Fe-2S]-[ferredoxin] + 2 S-adenosyl-L-methionine + 4 H(+) = [[Fe-S] cluster scaffold protein] + N(6)-[(R)-dihydrolipoyl]-L-lysyl-[protein] + 4 Fe(3+) + 2 hydrogen sulfide + 2 5'-deoxyadenosine + 2 L-methionine + 2 reduced [2Fe-2S]-[ferredoxin]</text>
        <dbReference type="Rhea" id="RHEA:16585"/>
        <dbReference type="Rhea" id="RHEA-COMP:9928"/>
        <dbReference type="Rhea" id="RHEA-COMP:10000"/>
        <dbReference type="Rhea" id="RHEA-COMP:10001"/>
        <dbReference type="Rhea" id="RHEA-COMP:10475"/>
        <dbReference type="Rhea" id="RHEA-COMP:14568"/>
        <dbReference type="Rhea" id="RHEA-COMP:14569"/>
        <dbReference type="ChEBI" id="CHEBI:15378"/>
        <dbReference type="ChEBI" id="CHEBI:17319"/>
        <dbReference type="ChEBI" id="CHEBI:29034"/>
        <dbReference type="ChEBI" id="CHEBI:29919"/>
        <dbReference type="ChEBI" id="CHEBI:33722"/>
        <dbReference type="ChEBI" id="CHEBI:33737"/>
        <dbReference type="ChEBI" id="CHEBI:33738"/>
        <dbReference type="ChEBI" id="CHEBI:57844"/>
        <dbReference type="ChEBI" id="CHEBI:59789"/>
        <dbReference type="ChEBI" id="CHEBI:78809"/>
        <dbReference type="ChEBI" id="CHEBI:83100"/>
        <dbReference type="EC" id="2.8.1.8"/>
    </reaction>
</comment>
<dbReference type="SFLD" id="SFLDG01058">
    <property type="entry name" value="lipoyl_synthase_like"/>
    <property type="match status" value="1"/>
</dbReference>
<comment type="subcellular location">
    <subcellularLocation>
        <location evidence="9">Cytoplasm</location>
    </subcellularLocation>
</comment>
<dbReference type="PIRSF" id="PIRSF005963">
    <property type="entry name" value="Lipoyl_synth"/>
    <property type="match status" value="1"/>
</dbReference>
<dbReference type="GO" id="GO:0016992">
    <property type="term" value="F:lipoate synthase activity"/>
    <property type="evidence" value="ECO:0007669"/>
    <property type="project" value="UniProtKB-UniRule"/>
</dbReference>
<dbReference type="GO" id="GO:0009249">
    <property type="term" value="P:protein lipoylation"/>
    <property type="evidence" value="ECO:0007669"/>
    <property type="project" value="UniProtKB-UniRule"/>
</dbReference>
<keyword evidence="3 9" id="KW-0808">Transferase</keyword>
<comment type="caution">
    <text evidence="11">The sequence shown here is derived from an EMBL/GenBank/DDBJ whole genome shotgun (WGS) entry which is preliminary data.</text>
</comment>
<dbReference type="Gene3D" id="3.20.20.70">
    <property type="entry name" value="Aldolase class I"/>
    <property type="match status" value="1"/>
</dbReference>
<dbReference type="PANTHER" id="PTHR10949:SF0">
    <property type="entry name" value="LIPOYL SYNTHASE, MITOCHONDRIAL"/>
    <property type="match status" value="1"/>
</dbReference>
<dbReference type="GO" id="GO:0005737">
    <property type="term" value="C:cytoplasm"/>
    <property type="evidence" value="ECO:0007669"/>
    <property type="project" value="UniProtKB-SubCell"/>
</dbReference>
<comment type="pathway">
    <text evidence="9">Protein modification; protein lipoylation via endogenous pathway; protein N(6)-(lipoyl)lysine from octanoyl-[acyl-carrier-protein]: step 2/2.</text>
</comment>
<organism evidence="11 12">
    <name type="scientific">Nitrolancea hollandica Lb</name>
    <dbReference type="NCBI Taxonomy" id="1129897"/>
    <lineage>
        <taxon>Bacteria</taxon>
        <taxon>Pseudomonadati</taxon>
        <taxon>Thermomicrobiota</taxon>
        <taxon>Thermomicrobia</taxon>
        <taxon>Sphaerobacterales</taxon>
        <taxon>Sphaerobacterineae</taxon>
        <taxon>Sphaerobacteraceae</taxon>
        <taxon>Nitrolancea</taxon>
    </lineage>
</organism>
<gene>
    <name evidence="9 11" type="primary">lipA</name>
    <name evidence="11" type="ORF">NITHO_4860011</name>
</gene>
<comment type="function">
    <text evidence="9">Catalyzes the radical-mediated insertion of two sulfur atoms into the C-6 and C-8 positions of the octanoyl moiety bound to the lipoyl domains of lipoate-dependent enzymes, thereby converting the octanoylated domains into lipoylated derivatives.</text>
</comment>
<feature type="domain" description="Radical SAM core" evidence="10">
    <location>
        <begin position="56"/>
        <end position="272"/>
    </location>
</feature>
<dbReference type="HAMAP" id="MF_00206">
    <property type="entry name" value="Lipoyl_synth"/>
    <property type="match status" value="1"/>
</dbReference>
<keyword evidence="6 9" id="KW-0408">Iron</keyword>
<evidence type="ECO:0000313" key="11">
    <source>
        <dbReference type="EMBL" id="CCF85343.1"/>
    </source>
</evidence>
<dbReference type="SFLD" id="SFLDF00271">
    <property type="entry name" value="lipoyl_synthase"/>
    <property type="match status" value="1"/>
</dbReference>
<dbReference type="Pfam" id="PF16881">
    <property type="entry name" value="LIAS_N"/>
    <property type="match status" value="1"/>
</dbReference>
<keyword evidence="12" id="KW-1185">Reference proteome</keyword>
<dbReference type="UniPathway" id="UPA00538">
    <property type="reaction ID" value="UER00593"/>
</dbReference>
<feature type="binding site" evidence="9">
    <location>
        <position position="70"/>
    </location>
    <ligand>
        <name>[4Fe-4S] cluster</name>
        <dbReference type="ChEBI" id="CHEBI:49883"/>
        <label>2</label>
        <note>4Fe-4S-S-AdoMet</note>
    </ligand>
</feature>
<dbReference type="SMART" id="SM00729">
    <property type="entry name" value="Elp3"/>
    <property type="match status" value="1"/>
</dbReference>
<dbReference type="CDD" id="cd01335">
    <property type="entry name" value="Radical_SAM"/>
    <property type="match status" value="1"/>
</dbReference>
<dbReference type="InterPro" id="IPR007197">
    <property type="entry name" value="rSAM"/>
</dbReference>
<evidence type="ECO:0000256" key="3">
    <source>
        <dbReference type="ARBA" id="ARBA00022679"/>
    </source>
</evidence>
<dbReference type="InterPro" id="IPR058240">
    <property type="entry name" value="rSAM_sf"/>
</dbReference>
<protein>
    <recommendedName>
        <fullName evidence="9">Lipoyl synthase</fullName>
        <ecNumber evidence="9">2.8.1.8</ecNumber>
    </recommendedName>
    <alternativeName>
        <fullName evidence="9">Lip-syn</fullName>
        <shortName evidence="9">LS</shortName>
    </alternativeName>
    <alternativeName>
        <fullName evidence="9">Lipoate synthase</fullName>
    </alternativeName>
    <alternativeName>
        <fullName evidence="9">Lipoic acid synthase</fullName>
    </alternativeName>
    <alternativeName>
        <fullName evidence="9">Sulfur insertion protein LipA</fullName>
    </alternativeName>
</protein>
<evidence type="ECO:0000256" key="7">
    <source>
        <dbReference type="ARBA" id="ARBA00023014"/>
    </source>
</evidence>
<evidence type="ECO:0000259" key="10">
    <source>
        <dbReference type="PROSITE" id="PS51918"/>
    </source>
</evidence>
<dbReference type="EC" id="2.8.1.8" evidence="9"/>
<dbReference type="GO" id="GO:0051539">
    <property type="term" value="F:4 iron, 4 sulfur cluster binding"/>
    <property type="evidence" value="ECO:0007669"/>
    <property type="project" value="UniProtKB-UniRule"/>
</dbReference>
<dbReference type="NCBIfam" id="TIGR00510">
    <property type="entry name" value="lipA"/>
    <property type="match status" value="1"/>
</dbReference>
<dbReference type="PROSITE" id="PS51918">
    <property type="entry name" value="RADICAL_SAM"/>
    <property type="match status" value="1"/>
</dbReference>
<feature type="binding site" evidence="9">
    <location>
        <position position="283"/>
    </location>
    <ligand>
        <name>[4Fe-4S] cluster</name>
        <dbReference type="ChEBI" id="CHEBI:49883"/>
        <label>1</label>
    </ligand>
</feature>
<dbReference type="EMBL" id="CAGS01000430">
    <property type="protein sequence ID" value="CCF85343.1"/>
    <property type="molecule type" value="Genomic_DNA"/>
</dbReference>
<sequence>MAPASGQPILLGKKPDWFKVRRQHGQNYLELKSIMREQSLHTVCEEARCPNVYECWERRTATFMILGNLCTRACRFCNVAWGRPTSVDLEEPARVATAVEQMGLKFAVVTSVNRDDLPDGGASIFAATIREIRQRLPDCGVEVLIPDFKGNWDALREVVDAKPDILNHNVETVPRLFRRVQPWDRYDVSLDLFSKVREFDSGMITKSGVMVGLGETKDELVDVMKALRGRDVDVLTIGQYLPPSKRHFPLDRYYTPEEFAELRDIGYQLGFGHVESGPMVRSSYHARDQAEELKLRRLREQKRQAAGEMGSISE</sequence>
<dbReference type="InterPro" id="IPR013785">
    <property type="entry name" value="Aldolase_TIM"/>
</dbReference>
<dbReference type="OrthoDB" id="9787898at2"/>
<evidence type="ECO:0000313" key="12">
    <source>
        <dbReference type="Proteomes" id="UP000004221"/>
    </source>
</evidence>
<proteinExistence type="inferred from homology"/>
<evidence type="ECO:0000256" key="1">
    <source>
        <dbReference type="ARBA" id="ARBA00022485"/>
    </source>
</evidence>
<feature type="binding site" evidence="9">
    <location>
        <position position="55"/>
    </location>
    <ligand>
        <name>[4Fe-4S] cluster</name>
        <dbReference type="ChEBI" id="CHEBI:49883"/>
        <label>1</label>
    </ligand>
</feature>
<reference evidence="11 12" key="1">
    <citation type="journal article" date="2012" name="ISME J.">
        <title>Nitrification expanded: discovery, physiology and genomics of a nitrite-oxidizing bacterium from the phylum Chloroflexi.</title>
        <authorList>
            <person name="Sorokin D.Y."/>
            <person name="Lucker S."/>
            <person name="Vejmelkova D."/>
            <person name="Kostrikina N.A."/>
            <person name="Kleerebezem R."/>
            <person name="Rijpstra W.I."/>
            <person name="Damste J.S."/>
            <person name="Le Paslier D."/>
            <person name="Muyzer G."/>
            <person name="Wagner M."/>
            <person name="van Loosdrecht M.C."/>
            <person name="Daims H."/>
        </authorList>
    </citation>
    <scope>NUCLEOTIDE SEQUENCE [LARGE SCALE GENOMIC DNA]</scope>
    <source>
        <strain evidence="12">none</strain>
    </source>
</reference>
<dbReference type="FunFam" id="3.20.20.70:FF:000040">
    <property type="entry name" value="Lipoyl synthase"/>
    <property type="match status" value="1"/>
</dbReference>
<evidence type="ECO:0000256" key="5">
    <source>
        <dbReference type="ARBA" id="ARBA00022723"/>
    </source>
</evidence>
<evidence type="ECO:0000256" key="9">
    <source>
        <dbReference type="HAMAP-Rule" id="MF_00206"/>
    </source>
</evidence>
<feature type="binding site" evidence="9">
    <location>
        <position position="77"/>
    </location>
    <ligand>
        <name>[4Fe-4S] cluster</name>
        <dbReference type="ChEBI" id="CHEBI:49883"/>
        <label>2</label>
        <note>4Fe-4S-S-AdoMet</note>
    </ligand>
</feature>
<evidence type="ECO:0000256" key="2">
    <source>
        <dbReference type="ARBA" id="ARBA00022490"/>
    </source>
</evidence>
<dbReference type="SUPFAM" id="SSF102114">
    <property type="entry name" value="Radical SAM enzymes"/>
    <property type="match status" value="1"/>
</dbReference>
<name>I4EKY1_9BACT</name>
<dbReference type="InterPro" id="IPR031691">
    <property type="entry name" value="LIAS_N"/>
</dbReference>
<accession>I4EKY1</accession>
<dbReference type="RefSeq" id="WP_008480176.1">
    <property type="nucleotide sequence ID" value="NZ_CAGS01000430.1"/>
</dbReference>
<keyword evidence="2 9" id="KW-0963">Cytoplasm</keyword>
<keyword evidence="7 9" id="KW-0411">Iron-sulfur</keyword>
<keyword evidence="4 9" id="KW-0949">S-adenosyl-L-methionine</keyword>
<dbReference type="NCBIfam" id="NF004019">
    <property type="entry name" value="PRK05481.1"/>
    <property type="match status" value="1"/>
</dbReference>
<dbReference type="SFLD" id="SFLDS00029">
    <property type="entry name" value="Radical_SAM"/>
    <property type="match status" value="1"/>
</dbReference>
<dbReference type="GO" id="GO:0046872">
    <property type="term" value="F:metal ion binding"/>
    <property type="evidence" value="ECO:0007669"/>
    <property type="project" value="UniProtKB-KW"/>
</dbReference>
<comment type="cofactor">
    <cofactor evidence="9">
        <name>[4Fe-4S] cluster</name>
        <dbReference type="ChEBI" id="CHEBI:49883"/>
    </cofactor>
    <text evidence="9">Binds 2 [4Fe-4S] clusters per subunit. One cluster is coordinated with 3 cysteines and an exchangeable S-adenosyl-L-methionine.</text>
</comment>
<keyword evidence="1 9" id="KW-0004">4Fe-4S</keyword>
<comment type="similarity">
    <text evidence="9">Belongs to the radical SAM superfamily. Lipoyl synthase family.</text>
</comment>
<dbReference type="PANTHER" id="PTHR10949">
    <property type="entry name" value="LIPOYL SYNTHASE"/>
    <property type="match status" value="1"/>
</dbReference>
<dbReference type="NCBIfam" id="NF009544">
    <property type="entry name" value="PRK12928.1"/>
    <property type="match status" value="1"/>
</dbReference>